<keyword evidence="7" id="KW-1185">Reference proteome</keyword>
<evidence type="ECO:0000256" key="2">
    <source>
        <dbReference type="ARBA" id="ARBA00022771"/>
    </source>
</evidence>
<dbReference type="GO" id="GO:0008270">
    <property type="term" value="F:zinc ion binding"/>
    <property type="evidence" value="ECO:0007669"/>
    <property type="project" value="UniProtKB-KW"/>
</dbReference>
<keyword evidence="1" id="KW-0479">Metal-binding</keyword>
<proteinExistence type="predicted"/>
<dbReference type="PANTHER" id="PTHR15710:SF132">
    <property type="entry name" value="E3 UBIQUITIN-PROTEIN LIGASE MPSR1"/>
    <property type="match status" value="1"/>
</dbReference>
<evidence type="ECO:0000313" key="6">
    <source>
        <dbReference type="EnsemblPlants" id="OPUNC03G18340.1"/>
    </source>
</evidence>
<dbReference type="InterPro" id="IPR013083">
    <property type="entry name" value="Znf_RING/FYVE/PHD"/>
</dbReference>
<dbReference type="PROSITE" id="PS50089">
    <property type="entry name" value="ZF_RING_2"/>
    <property type="match status" value="1"/>
</dbReference>
<dbReference type="Gene3D" id="3.30.40.10">
    <property type="entry name" value="Zinc/RING finger domain, C3HC4 (zinc finger)"/>
    <property type="match status" value="1"/>
</dbReference>
<dbReference type="GO" id="GO:0005737">
    <property type="term" value="C:cytoplasm"/>
    <property type="evidence" value="ECO:0007669"/>
    <property type="project" value="TreeGrafter"/>
</dbReference>
<dbReference type="Pfam" id="PF13639">
    <property type="entry name" value="zf-RING_2"/>
    <property type="match status" value="1"/>
</dbReference>
<dbReference type="GO" id="GO:0016567">
    <property type="term" value="P:protein ubiquitination"/>
    <property type="evidence" value="ECO:0007669"/>
    <property type="project" value="TreeGrafter"/>
</dbReference>
<dbReference type="GO" id="GO:0061630">
    <property type="term" value="F:ubiquitin protein ligase activity"/>
    <property type="evidence" value="ECO:0007669"/>
    <property type="project" value="TreeGrafter"/>
</dbReference>
<dbReference type="Gramene" id="OPUNC03G18340.1">
    <property type="protein sequence ID" value="OPUNC03G18340.1"/>
    <property type="gene ID" value="OPUNC03G18340"/>
</dbReference>
<evidence type="ECO:0000256" key="3">
    <source>
        <dbReference type="ARBA" id="ARBA00022833"/>
    </source>
</evidence>
<reference evidence="6" key="1">
    <citation type="submission" date="2015-04" db="UniProtKB">
        <authorList>
            <consortium name="EnsemblPlants"/>
        </authorList>
    </citation>
    <scope>IDENTIFICATION</scope>
</reference>
<dbReference type="EnsemblPlants" id="OPUNC03G18340.1">
    <property type="protein sequence ID" value="OPUNC03G18340.1"/>
    <property type="gene ID" value="OPUNC03G18340"/>
</dbReference>
<dbReference type="STRING" id="4537.A0A0E0KEC9"/>
<dbReference type="PANTHER" id="PTHR15710">
    <property type="entry name" value="E3 UBIQUITIN-PROTEIN LIGASE PRAJA"/>
    <property type="match status" value="1"/>
</dbReference>
<evidence type="ECO:0000256" key="4">
    <source>
        <dbReference type="PROSITE-ProRule" id="PRU00175"/>
    </source>
</evidence>
<dbReference type="SUPFAM" id="SSF57850">
    <property type="entry name" value="RING/U-box"/>
    <property type="match status" value="1"/>
</dbReference>
<protein>
    <recommendedName>
        <fullName evidence="5">RING-type domain-containing protein</fullName>
    </recommendedName>
</protein>
<dbReference type="AlphaFoldDB" id="A0A0E0KEC9"/>
<dbReference type="SMART" id="SM00184">
    <property type="entry name" value="RING"/>
    <property type="match status" value="1"/>
</dbReference>
<dbReference type="eggNOG" id="KOG0800">
    <property type="taxonomic scope" value="Eukaryota"/>
</dbReference>
<reference evidence="6" key="2">
    <citation type="submission" date="2018-05" db="EMBL/GenBank/DDBJ databases">
        <title>OpunRS2 (Oryza punctata Reference Sequence Version 2).</title>
        <authorList>
            <person name="Zhang J."/>
            <person name="Kudrna D."/>
            <person name="Lee S."/>
            <person name="Talag J."/>
            <person name="Welchert J."/>
            <person name="Wing R.A."/>
        </authorList>
    </citation>
    <scope>NUCLEOTIDE SEQUENCE [LARGE SCALE GENOMIC DNA]</scope>
</reference>
<dbReference type="InterPro" id="IPR001841">
    <property type="entry name" value="Znf_RING"/>
</dbReference>
<evidence type="ECO:0000256" key="1">
    <source>
        <dbReference type="ARBA" id="ARBA00022723"/>
    </source>
</evidence>
<keyword evidence="2 4" id="KW-0863">Zinc-finger</keyword>
<evidence type="ECO:0000313" key="7">
    <source>
        <dbReference type="Proteomes" id="UP000026962"/>
    </source>
</evidence>
<keyword evidence="3" id="KW-0862">Zinc</keyword>
<accession>A0A0E0KEC9</accession>
<sequence length="192" mass="20348">MEEALDMSLDSFYALPGTQTLAMAEDGGLPSRAVLASRFRSNSEHLMRVHFAWNSATPATARDSGSGRESLTLLAARLLSVSDHLQRQQHVSISTSTSLNGGTTGGVAPASKEAIEALKEVDVAVTGDVDQLPAECAICLHGQDAAAAEAVARWKEMPCGHWFHGVCLVKWLRVHGTCPMCRHQIDAIGGGG</sequence>
<organism evidence="6">
    <name type="scientific">Oryza punctata</name>
    <name type="common">Red rice</name>
    <dbReference type="NCBI Taxonomy" id="4537"/>
    <lineage>
        <taxon>Eukaryota</taxon>
        <taxon>Viridiplantae</taxon>
        <taxon>Streptophyta</taxon>
        <taxon>Embryophyta</taxon>
        <taxon>Tracheophyta</taxon>
        <taxon>Spermatophyta</taxon>
        <taxon>Magnoliopsida</taxon>
        <taxon>Liliopsida</taxon>
        <taxon>Poales</taxon>
        <taxon>Poaceae</taxon>
        <taxon>BOP clade</taxon>
        <taxon>Oryzoideae</taxon>
        <taxon>Oryzeae</taxon>
        <taxon>Oryzinae</taxon>
        <taxon>Oryza</taxon>
    </lineage>
</organism>
<dbReference type="Proteomes" id="UP000026962">
    <property type="component" value="Chromosome 3"/>
</dbReference>
<evidence type="ECO:0000259" key="5">
    <source>
        <dbReference type="PROSITE" id="PS50089"/>
    </source>
</evidence>
<feature type="domain" description="RING-type" evidence="5">
    <location>
        <begin position="136"/>
        <end position="182"/>
    </location>
</feature>
<dbReference type="HOGENOM" id="CLU_129536_0_0_1"/>
<name>A0A0E0KEC9_ORYPU</name>